<gene>
    <name evidence="3" type="ORF">BGZ97_006802</name>
</gene>
<dbReference type="OrthoDB" id="2446102at2759"/>
<dbReference type="Proteomes" id="UP000823405">
    <property type="component" value="Unassembled WGS sequence"/>
</dbReference>
<accession>A0A9P6URG0</accession>
<keyword evidence="4" id="KW-1185">Reference proteome</keyword>
<name>A0A9P6URG0_9FUNG</name>
<comment type="caution">
    <text evidence="3">The sequence shown here is derived from an EMBL/GenBank/DDBJ whole genome shotgun (WGS) entry which is preliminary data.</text>
</comment>
<dbReference type="InterPro" id="IPR015915">
    <property type="entry name" value="Kelch-typ_b-propeller"/>
</dbReference>
<dbReference type="AlphaFoldDB" id="A0A9P6URG0"/>
<protein>
    <recommendedName>
        <fullName evidence="5">Galactose oxidase</fullName>
    </recommendedName>
</protein>
<feature type="compositionally biased region" description="Pro residues" evidence="2">
    <location>
        <begin position="359"/>
        <end position="369"/>
    </location>
</feature>
<dbReference type="Gene3D" id="2.120.10.80">
    <property type="entry name" value="Kelch-type beta propeller"/>
    <property type="match status" value="1"/>
</dbReference>
<evidence type="ECO:0000313" key="4">
    <source>
        <dbReference type="Proteomes" id="UP000823405"/>
    </source>
</evidence>
<feature type="non-terminal residue" evidence="3">
    <location>
        <position position="488"/>
    </location>
</feature>
<dbReference type="InterPro" id="IPR011043">
    <property type="entry name" value="Gal_Oxase/kelch_b-propeller"/>
</dbReference>
<evidence type="ECO:0000256" key="2">
    <source>
        <dbReference type="SAM" id="MobiDB-lite"/>
    </source>
</evidence>
<organism evidence="3 4">
    <name type="scientific">Linnemannia gamsii</name>
    <dbReference type="NCBI Taxonomy" id="64522"/>
    <lineage>
        <taxon>Eukaryota</taxon>
        <taxon>Fungi</taxon>
        <taxon>Fungi incertae sedis</taxon>
        <taxon>Mucoromycota</taxon>
        <taxon>Mortierellomycotina</taxon>
        <taxon>Mortierellomycetes</taxon>
        <taxon>Mortierellales</taxon>
        <taxon>Mortierellaceae</taxon>
        <taxon>Linnemannia</taxon>
    </lineage>
</organism>
<feature type="coiled-coil region" evidence="1">
    <location>
        <begin position="297"/>
        <end position="324"/>
    </location>
</feature>
<dbReference type="SUPFAM" id="SSF50965">
    <property type="entry name" value="Galactose oxidase, central domain"/>
    <property type="match status" value="1"/>
</dbReference>
<proteinExistence type="predicted"/>
<dbReference type="Pfam" id="PF01344">
    <property type="entry name" value="Kelch_1"/>
    <property type="match status" value="1"/>
</dbReference>
<keyword evidence="1" id="KW-0175">Coiled coil</keyword>
<feature type="region of interest" description="Disordered" evidence="2">
    <location>
        <begin position="359"/>
        <end position="389"/>
    </location>
</feature>
<evidence type="ECO:0000256" key="1">
    <source>
        <dbReference type="SAM" id="Coils"/>
    </source>
</evidence>
<evidence type="ECO:0008006" key="5">
    <source>
        <dbReference type="Google" id="ProtNLM"/>
    </source>
</evidence>
<feature type="compositionally biased region" description="Basic and acidic residues" evidence="2">
    <location>
        <begin position="272"/>
        <end position="285"/>
    </location>
</feature>
<reference evidence="3" key="1">
    <citation type="journal article" date="2020" name="Fungal Divers.">
        <title>Resolving the Mortierellaceae phylogeny through synthesis of multi-gene phylogenetics and phylogenomics.</title>
        <authorList>
            <person name="Vandepol N."/>
            <person name="Liber J."/>
            <person name="Desiro A."/>
            <person name="Na H."/>
            <person name="Kennedy M."/>
            <person name="Barry K."/>
            <person name="Grigoriev I.V."/>
            <person name="Miller A.N."/>
            <person name="O'Donnell K."/>
            <person name="Stajich J.E."/>
            <person name="Bonito G."/>
        </authorList>
    </citation>
    <scope>NUCLEOTIDE SEQUENCE</scope>
    <source>
        <strain evidence="3">NVP60</strain>
    </source>
</reference>
<feature type="region of interest" description="Disordered" evidence="2">
    <location>
        <begin position="468"/>
        <end position="488"/>
    </location>
</feature>
<feature type="region of interest" description="Disordered" evidence="2">
    <location>
        <begin position="237"/>
        <end position="295"/>
    </location>
</feature>
<evidence type="ECO:0000313" key="3">
    <source>
        <dbReference type="EMBL" id="KAG0316502.1"/>
    </source>
</evidence>
<dbReference type="InterPro" id="IPR006652">
    <property type="entry name" value="Kelch_1"/>
</dbReference>
<sequence length="488" mass="53898">MSLDLTVPWNTSAPAWAKLADGPTQEVFPMAFSSDQQILYAFNIPGTNSPWQYNVKNDSWQVSTASFDDAKFKGFQAVTDPRSGYIYIAGGYHHHNFYAPYMKTLDIFDPVTQTIHSVDLPAPEQAFPVRWYYGAVWSKYRNTDERGSTCHEDGTKIYIYGGSLPDNTVVGELWMLDVVTKTWSQRQSGPVRMDAVCTVAGDQLLVWGGAPSWFTMGISEMTIYNFNTSTYVSQFQKEGEDEDSVKTKREVPSELSSDQAERGGGGTNGVDATERGLWKGPKDGAFESDPQGTRQDYTDADMTLQELVNQQQDLEQKRQLLMLMQQGLTMDAASSILESSQQFRGPAAVSGDQSDYYLPPPPPSMPTPTQPLGRPMRNSPGYSNSESLTGDVVSKRPTVQAMPGLVVYESDGADGYADGYVGARLLDDVRRESDLTQETIEPTYGTSPTVNNAIPDLVYAASPDVGMGWTRQQKDNHPHSLVDLPRNG</sequence>
<dbReference type="EMBL" id="JAAAIN010000300">
    <property type="protein sequence ID" value="KAG0316502.1"/>
    <property type="molecule type" value="Genomic_DNA"/>
</dbReference>